<dbReference type="RefSeq" id="WP_087862941.1">
    <property type="nucleotide sequence ID" value="NZ_LT859958.1"/>
</dbReference>
<dbReference type="OrthoDB" id="9987376at2"/>
<evidence type="ECO:0000313" key="3">
    <source>
        <dbReference type="Proteomes" id="UP000195514"/>
    </source>
</evidence>
<name>A0A1Y6K8L6_9CHLR</name>
<dbReference type="KEGG" id="abat:CFX1CAM_2092"/>
<feature type="region of interest" description="Disordered" evidence="1">
    <location>
        <begin position="36"/>
        <end position="86"/>
    </location>
</feature>
<dbReference type="EMBL" id="LT859958">
    <property type="protein sequence ID" value="SMX55157.1"/>
    <property type="molecule type" value="Genomic_DNA"/>
</dbReference>
<evidence type="ECO:0000256" key="1">
    <source>
        <dbReference type="SAM" id="MobiDB-lite"/>
    </source>
</evidence>
<dbReference type="Proteomes" id="UP000195514">
    <property type="component" value="Chromosome I"/>
</dbReference>
<dbReference type="PROSITE" id="PS51257">
    <property type="entry name" value="PROKAR_LIPOPROTEIN"/>
    <property type="match status" value="1"/>
</dbReference>
<organism evidence="2 3">
    <name type="scientific">Candidatus Brevifilum fermentans</name>
    <dbReference type="NCBI Taxonomy" id="1986204"/>
    <lineage>
        <taxon>Bacteria</taxon>
        <taxon>Bacillati</taxon>
        <taxon>Chloroflexota</taxon>
        <taxon>Anaerolineae</taxon>
        <taxon>Anaerolineales</taxon>
        <taxon>Anaerolineaceae</taxon>
        <taxon>Candidatus Brevifilum</taxon>
    </lineage>
</organism>
<proteinExistence type="predicted"/>
<accession>A0A1Y6K8L6</accession>
<dbReference type="AlphaFoldDB" id="A0A1Y6K8L6"/>
<protein>
    <submittedName>
        <fullName evidence="2">Uncharacterized protein</fullName>
    </submittedName>
</protein>
<evidence type="ECO:0000313" key="2">
    <source>
        <dbReference type="EMBL" id="SMX55157.1"/>
    </source>
</evidence>
<feature type="compositionally biased region" description="Low complexity" evidence="1">
    <location>
        <begin position="48"/>
        <end position="86"/>
    </location>
</feature>
<gene>
    <name evidence="2" type="ORF">CFX1CAM_2092</name>
</gene>
<sequence length="268" mass="29136">MKKQSTLVIIGLFLVTLLFLLSACNAPEDLTIAKTTPVIDPPDPDPVSPTLSPSLTATELPTLTSTPLPTAEKSSTATATATTTPTATPTKFSGFENARVYKAYAGFEGTVFYFIVVGVESPYFGTVDGHDLTCEPDPNKVNLLVCNTNANLFGTSLKAFEFFADEAHTYQVYAGSFVTGLDIIPLTPTPVGFIWPRADYLPADITWGYNPPDCPVRGINLSCEIEYRRYEDNSCLVGMSCYDSCGFYYSVDTIKDKSGEWESSGPCW</sequence>
<keyword evidence="3" id="KW-1185">Reference proteome</keyword>
<reference evidence="3" key="1">
    <citation type="submission" date="2017-05" db="EMBL/GenBank/DDBJ databases">
        <authorList>
            <person name="Kirkegaard R."/>
            <person name="Mcilroy J S."/>
        </authorList>
    </citation>
    <scope>NUCLEOTIDE SEQUENCE [LARGE SCALE GENOMIC DNA]</scope>
</reference>